<evidence type="ECO:0000313" key="2">
    <source>
        <dbReference type="Proteomes" id="UP000580910"/>
    </source>
</evidence>
<dbReference type="InterPro" id="IPR009351">
    <property type="entry name" value="AlkZ-like"/>
</dbReference>
<dbReference type="Pfam" id="PF06224">
    <property type="entry name" value="AlkZ-like"/>
    <property type="match status" value="1"/>
</dbReference>
<dbReference type="PANTHER" id="PTHR38479:SF2">
    <property type="entry name" value="WINGED HELIX DNA-BINDING DOMAIN-CONTAINING PROTEIN"/>
    <property type="match status" value="1"/>
</dbReference>
<comment type="caution">
    <text evidence="1">The sequence shown here is derived from an EMBL/GenBank/DDBJ whole genome shotgun (WGS) entry which is preliminary data.</text>
</comment>
<evidence type="ECO:0000313" key="1">
    <source>
        <dbReference type="EMBL" id="MBA8804263.1"/>
    </source>
</evidence>
<accession>A0A7W3J0X8</accession>
<dbReference type="Proteomes" id="UP000580910">
    <property type="component" value="Unassembled WGS sequence"/>
</dbReference>
<reference evidence="1 2" key="1">
    <citation type="submission" date="2020-07" db="EMBL/GenBank/DDBJ databases">
        <title>Sequencing the genomes of 1000 actinobacteria strains.</title>
        <authorList>
            <person name="Klenk H.-P."/>
        </authorList>
    </citation>
    <scope>NUCLEOTIDE SEQUENCE [LARGE SCALE GENOMIC DNA]</scope>
    <source>
        <strain evidence="1 2">DSM 21349</strain>
    </source>
</reference>
<sequence length="394" mass="42003">MRLVPDAERRARLAQRHGIAPGHRLPDPVEATRAMTVLHATEPATVYLSLLARVDGLEVADVDAALYADRSLVKQLAMRRTLFVFPRDLLPAAWGSASARVATQLRARLAKEVEQGGLSADGAAWLDAACAATLARLADGAELSAQTLREEVPELDGRVVMSPGKSYGGSFPIAPRVLTQLAVEARIVRGRNGGHWRTSRPQWTLMDRWLGESPAPLKSDEGFAELVGRWLATFGPGTAADVQWWLGGTAGAVRHAFASVGAVEVGLESGETGWVLPDDVDVVPEVAPWAALLPVLDPTVMGWKARDFFLGPHGAALFDSNGNAGTTVWWDGRVVGCWVQDAEGVVVLHLLEDVPAEGRAALDAEASRLTTWLGGTRVSTVYPSPAMKAAVAAL</sequence>
<evidence type="ECO:0008006" key="3">
    <source>
        <dbReference type="Google" id="ProtNLM"/>
    </source>
</evidence>
<dbReference type="EMBL" id="JACGXA010000001">
    <property type="protein sequence ID" value="MBA8804263.1"/>
    <property type="molecule type" value="Genomic_DNA"/>
</dbReference>
<dbReference type="RefSeq" id="WP_182539686.1">
    <property type="nucleotide sequence ID" value="NZ_JACGXA010000001.1"/>
</dbReference>
<gene>
    <name evidence="1" type="ORF">FB382_002554</name>
</gene>
<proteinExistence type="predicted"/>
<keyword evidence="2" id="KW-1185">Reference proteome</keyword>
<organism evidence="1 2">
    <name type="scientific">Nocardioides ginsengisegetis</name>
    <dbReference type="NCBI Taxonomy" id="661491"/>
    <lineage>
        <taxon>Bacteria</taxon>
        <taxon>Bacillati</taxon>
        <taxon>Actinomycetota</taxon>
        <taxon>Actinomycetes</taxon>
        <taxon>Propionibacteriales</taxon>
        <taxon>Nocardioidaceae</taxon>
        <taxon>Nocardioides</taxon>
    </lineage>
</organism>
<dbReference type="AlphaFoldDB" id="A0A7W3J0X8"/>
<name>A0A7W3J0X8_9ACTN</name>
<protein>
    <recommendedName>
        <fullName evidence="3">Winged helix DNA-binding domain-containing protein</fullName>
    </recommendedName>
</protein>
<dbReference type="PANTHER" id="PTHR38479">
    <property type="entry name" value="LMO0824 PROTEIN"/>
    <property type="match status" value="1"/>
</dbReference>